<dbReference type="AlphaFoldDB" id="A0A4V1D950"/>
<evidence type="ECO:0000259" key="7">
    <source>
        <dbReference type="PROSITE" id="PS51085"/>
    </source>
</evidence>
<dbReference type="InterPro" id="IPR036884">
    <property type="entry name" value="2Fe-2S-bd_dom_sf"/>
</dbReference>
<feature type="domain" description="FAD-binding PCMH-type" evidence="8">
    <location>
        <begin position="193"/>
        <end position="366"/>
    </location>
</feature>
<evidence type="ECO:0000313" key="10">
    <source>
        <dbReference type="Proteomes" id="UP000298049"/>
    </source>
</evidence>
<dbReference type="GO" id="GO:0005506">
    <property type="term" value="F:iron ion binding"/>
    <property type="evidence" value="ECO:0007669"/>
    <property type="project" value="InterPro"/>
</dbReference>
<evidence type="ECO:0000256" key="6">
    <source>
        <dbReference type="ARBA" id="ARBA00023075"/>
    </source>
</evidence>
<reference evidence="9 10" key="1">
    <citation type="submission" date="2018-07" db="EMBL/GenBank/DDBJ databases">
        <title>Marsedoiliclastica nanhaica gen. nov. sp. nov., a novel marine hydrocarbonoclastic bacterium isolated from an in-situ enriched hydrocarbon-degrading consortium in deep-sea sediment.</title>
        <authorList>
            <person name="Dong C."/>
            <person name="Ma T."/>
            <person name="Liu R."/>
            <person name="Shao Z."/>
        </authorList>
    </citation>
    <scope>NUCLEOTIDE SEQUENCE [LARGE SCALE GENOMIC DNA]</scope>
    <source>
        <strain evidence="10">soil36-7</strain>
    </source>
</reference>
<dbReference type="InterPro" id="IPR002888">
    <property type="entry name" value="2Fe-2S-bd"/>
</dbReference>
<dbReference type="InterPro" id="IPR036010">
    <property type="entry name" value="2Fe-2S_ferredoxin-like_sf"/>
</dbReference>
<dbReference type="InterPro" id="IPR012675">
    <property type="entry name" value="Beta-grasp_dom_sf"/>
</dbReference>
<name>A0A4V1D950_9ALTE</name>
<evidence type="ECO:0000256" key="5">
    <source>
        <dbReference type="ARBA" id="ARBA00023004"/>
    </source>
</evidence>
<dbReference type="EC" id="1.17.1.4" evidence="9"/>
<gene>
    <name evidence="9" type="primary">xdhA</name>
    <name evidence="9" type="ORF">soil367_16865</name>
</gene>
<dbReference type="Gene3D" id="3.30.465.10">
    <property type="match status" value="1"/>
</dbReference>
<evidence type="ECO:0000256" key="1">
    <source>
        <dbReference type="ARBA" id="ARBA00022630"/>
    </source>
</evidence>
<dbReference type="Gene3D" id="3.30.43.10">
    <property type="entry name" value="Uridine Diphospho-n-acetylenolpyruvylglucosamine Reductase, domain 2"/>
    <property type="match status" value="1"/>
</dbReference>
<dbReference type="OrthoDB" id="9775084at2"/>
<dbReference type="EMBL" id="CP031093">
    <property type="protein sequence ID" value="QCF27460.1"/>
    <property type="molecule type" value="Genomic_DNA"/>
</dbReference>
<sequence length="487" mass="52471">MIEFVLNGRPQKLDQVDPNLSILEWLRTKMRLTGTKEGCASGDCGACTVIIGTPDQSGKFQHEAVNSCISLIGSLHGKQLITIEAFRQEPGHPVQQTMMEQHGAQCGFCTPGIVMSLVALHASGQPDASSERAILEALSGNLCRCTGYRPIVAAGREALVQAWSPDDETHPAACLVQEKRALEATLSTGVGLSLPDGPRYDAPQTLDELRKLRGRFPEARLIAGGTDLALEITQQLKTLEHMISVERIPELSGCRVEGDELVIGAATTYRRFHRPISDRWPAFDGMLSRLGSLQIRNRGTVGGNIGNASPIGDMPPPLIALGATLVLDGPDGERRLPLEAFFLGYRKTDLQPGEFIHSVRVPMAQPGQRLFIYKVSKRLDDDISAVLGAFQLTLDGNEVVACRLAFGGMAATPARALAAETALCGQPWTEASVARAIAALASDFQPLSDVRASAGYRLQVAGNLLRRALLASDPRHNDEPMLVTDYA</sequence>
<dbReference type="InterPro" id="IPR016167">
    <property type="entry name" value="FAD-bd_PCMH_sub1"/>
</dbReference>
<dbReference type="InterPro" id="IPR016208">
    <property type="entry name" value="Ald_Oxase/xanthine_DH-like"/>
</dbReference>
<dbReference type="InterPro" id="IPR016166">
    <property type="entry name" value="FAD-bd_PCMH"/>
</dbReference>
<dbReference type="Gene3D" id="3.30.390.50">
    <property type="entry name" value="CO dehydrogenase flavoprotein, C-terminal domain"/>
    <property type="match status" value="1"/>
</dbReference>
<dbReference type="PANTHER" id="PTHR45444:SF3">
    <property type="entry name" value="XANTHINE DEHYDROGENASE"/>
    <property type="match status" value="1"/>
</dbReference>
<dbReference type="KEGG" id="hmi:soil367_16865"/>
<dbReference type="CDD" id="cd00207">
    <property type="entry name" value="fer2"/>
    <property type="match status" value="1"/>
</dbReference>
<dbReference type="Pfam" id="PF00111">
    <property type="entry name" value="Fer2"/>
    <property type="match status" value="1"/>
</dbReference>
<accession>A0A4V1D950</accession>
<dbReference type="SUPFAM" id="SSF55447">
    <property type="entry name" value="CO dehydrogenase flavoprotein C-terminal domain-like"/>
    <property type="match status" value="1"/>
</dbReference>
<dbReference type="InterPro" id="IPR006058">
    <property type="entry name" value="2Fe2S_fd_BS"/>
</dbReference>
<keyword evidence="2" id="KW-0479">Metal-binding</keyword>
<dbReference type="SMART" id="SM01092">
    <property type="entry name" value="CO_deh_flav_C"/>
    <property type="match status" value="1"/>
</dbReference>
<dbReference type="PROSITE" id="PS00197">
    <property type="entry name" value="2FE2S_FER_1"/>
    <property type="match status" value="1"/>
</dbReference>
<dbReference type="Gene3D" id="3.10.20.30">
    <property type="match status" value="1"/>
</dbReference>
<keyword evidence="10" id="KW-1185">Reference proteome</keyword>
<keyword evidence="6" id="KW-0830">Ubiquinone</keyword>
<dbReference type="GO" id="GO:0004854">
    <property type="term" value="F:xanthine dehydrogenase activity"/>
    <property type="evidence" value="ECO:0007669"/>
    <property type="project" value="UniProtKB-EC"/>
</dbReference>
<evidence type="ECO:0000313" key="9">
    <source>
        <dbReference type="EMBL" id="QCF27460.1"/>
    </source>
</evidence>
<dbReference type="PROSITE" id="PS51085">
    <property type="entry name" value="2FE2S_FER_2"/>
    <property type="match status" value="1"/>
</dbReference>
<dbReference type="InterPro" id="IPR014307">
    <property type="entry name" value="Xanthine_DH_ssu"/>
</dbReference>
<protein>
    <submittedName>
        <fullName evidence="9">Xanthine dehydrogenase small subunit</fullName>
        <ecNumber evidence="9">1.17.1.4</ecNumber>
    </submittedName>
</protein>
<keyword evidence="4 9" id="KW-0560">Oxidoreductase</keyword>
<dbReference type="InterPro" id="IPR002346">
    <property type="entry name" value="Mopterin_DH_FAD-bd"/>
</dbReference>
<dbReference type="Pfam" id="PF01799">
    <property type="entry name" value="Fer2_2"/>
    <property type="match status" value="1"/>
</dbReference>
<dbReference type="InterPro" id="IPR001041">
    <property type="entry name" value="2Fe-2S_ferredoxin-type"/>
</dbReference>
<dbReference type="InterPro" id="IPR036683">
    <property type="entry name" value="CO_DH_flav_C_dom_sf"/>
</dbReference>
<dbReference type="InterPro" id="IPR012175">
    <property type="entry name" value="Xanth_DH_ssu_bac"/>
</dbReference>
<dbReference type="RefSeq" id="WP_136550171.1">
    <property type="nucleotide sequence ID" value="NZ_CP031093.1"/>
</dbReference>
<dbReference type="NCBIfam" id="TIGR02963">
    <property type="entry name" value="xanthine_xdhA"/>
    <property type="match status" value="1"/>
</dbReference>
<evidence type="ECO:0000256" key="4">
    <source>
        <dbReference type="ARBA" id="ARBA00023002"/>
    </source>
</evidence>
<dbReference type="Gene3D" id="1.10.150.120">
    <property type="entry name" value="[2Fe-2S]-binding domain"/>
    <property type="match status" value="1"/>
</dbReference>
<dbReference type="PANTHER" id="PTHR45444">
    <property type="entry name" value="XANTHINE DEHYDROGENASE"/>
    <property type="match status" value="1"/>
</dbReference>
<evidence type="ECO:0000256" key="2">
    <source>
        <dbReference type="ARBA" id="ARBA00022723"/>
    </source>
</evidence>
<evidence type="ECO:0000259" key="8">
    <source>
        <dbReference type="PROSITE" id="PS51387"/>
    </source>
</evidence>
<dbReference type="GO" id="GO:0071949">
    <property type="term" value="F:FAD binding"/>
    <property type="evidence" value="ECO:0007669"/>
    <property type="project" value="InterPro"/>
</dbReference>
<dbReference type="GO" id="GO:0051537">
    <property type="term" value="F:2 iron, 2 sulfur cluster binding"/>
    <property type="evidence" value="ECO:0007669"/>
    <property type="project" value="InterPro"/>
</dbReference>
<proteinExistence type="predicted"/>
<dbReference type="PIRSF" id="PIRSF036557">
    <property type="entry name" value="XdhA_RC"/>
    <property type="match status" value="1"/>
</dbReference>
<dbReference type="InterPro" id="IPR036318">
    <property type="entry name" value="FAD-bd_PCMH-like_sf"/>
</dbReference>
<dbReference type="InterPro" id="IPR016169">
    <property type="entry name" value="FAD-bd_PCMH_sub2"/>
</dbReference>
<keyword evidence="3" id="KW-0274">FAD</keyword>
<feature type="domain" description="2Fe-2S ferredoxin-type" evidence="7">
    <location>
        <begin position="1"/>
        <end position="86"/>
    </location>
</feature>
<dbReference type="SUPFAM" id="SSF54292">
    <property type="entry name" value="2Fe-2S ferredoxin-like"/>
    <property type="match status" value="1"/>
</dbReference>
<dbReference type="PROSITE" id="PS51387">
    <property type="entry name" value="FAD_PCMH"/>
    <property type="match status" value="1"/>
</dbReference>
<organism evidence="9 10">
    <name type="scientific">Hydrocarboniclastica marina</name>
    <dbReference type="NCBI Taxonomy" id="2259620"/>
    <lineage>
        <taxon>Bacteria</taxon>
        <taxon>Pseudomonadati</taxon>
        <taxon>Pseudomonadota</taxon>
        <taxon>Gammaproteobacteria</taxon>
        <taxon>Alteromonadales</taxon>
        <taxon>Alteromonadaceae</taxon>
        <taxon>Hydrocarboniclastica</taxon>
    </lineage>
</organism>
<keyword evidence="5" id="KW-0408">Iron</keyword>
<dbReference type="SUPFAM" id="SSF56176">
    <property type="entry name" value="FAD-binding/transporter-associated domain-like"/>
    <property type="match status" value="1"/>
</dbReference>
<dbReference type="InterPro" id="IPR005107">
    <property type="entry name" value="CO_DH_flav_C"/>
</dbReference>
<keyword evidence="1" id="KW-0285">Flavoprotein</keyword>
<dbReference type="Proteomes" id="UP000298049">
    <property type="component" value="Chromosome"/>
</dbReference>
<evidence type="ECO:0000256" key="3">
    <source>
        <dbReference type="ARBA" id="ARBA00022827"/>
    </source>
</evidence>
<dbReference type="Pfam" id="PF03450">
    <property type="entry name" value="CO_deh_flav_C"/>
    <property type="match status" value="1"/>
</dbReference>
<dbReference type="SUPFAM" id="SSF47741">
    <property type="entry name" value="CO dehydrogenase ISP C-domain like"/>
    <property type="match status" value="1"/>
</dbReference>
<dbReference type="Pfam" id="PF00941">
    <property type="entry name" value="FAD_binding_5"/>
    <property type="match status" value="1"/>
</dbReference>